<dbReference type="Proteomes" id="UP000018780">
    <property type="component" value="Chromosome"/>
</dbReference>
<dbReference type="SUPFAM" id="SSF82866">
    <property type="entry name" value="Multidrug efflux transporter AcrB transmembrane domain"/>
    <property type="match status" value="1"/>
</dbReference>
<dbReference type="PANTHER" id="PTHR32063">
    <property type="match status" value="1"/>
</dbReference>
<evidence type="ECO:0000313" key="2">
    <source>
        <dbReference type="EMBL" id="AHD03007.1"/>
    </source>
</evidence>
<sequence length="90" mass="9444">MILAMAVLFGDLFPGRAILLLVILALFGAIAAVAIAGNDINLYTQIGVIMLIGLASKNAILIVESAMEQRAAESQSAMPHRKPPNSVSAR</sequence>
<gene>
    <name evidence="2" type="ORF">METH_08550</name>
</gene>
<keyword evidence="1" id="KW-0472">Membrane</keyword>
<dbReference type="EMBL" id="CP006773">
    <property type="protein sequence ID" value="AHD03007.1"/>
    <property type="molecule type" value="Genomic_DNA"/>
</dbReference>
<name>V9W1F7_9RHOB</name>
<feature type="transmembrane region" description="Helical" evidence="1">
    <location>
        <begin position="42"/>
        <end position="63"/>
    </location>
</feature>
<organism evidence="2 3">
    <name type="scientific">Leisingera methylohalidivorans DSM 14336</name>
    <dbReference type="NCBI Taxonomy" id="999552"/>
    <lineage>
        <taxon>Bacteria</taxon>
        <taxon>Pseudomonadati</taxon>
        <taxon>Pseudomonadota</taxon>
        <taxon>Alphaproteobacteria</taxon>
        <taxon>Rhodobacterales</taxon>
        <taxon>Roseobacteraceae</taxon>
        <taxon>Leisingera</taxon>
    </lineage>
</organism>
<dbReference type="InterPro" id="IPR001036">
    <property type="entry name" value="Acrflvin-R"/>
</dbReference>
<dbReference type="GO" id="GO:0005886">
    <property type="term" value="C:plasma membrane"/>
    <property type="evidence" value="ECO:0007669"/>
    <property type="project" value="TreeGrafter"/>
</dbReference>
<keyword evidence="3" id="KW-1185">Reference proteome</keyword>
<dbReference type="HOGENOM" id="CLU_2437216_0_0_5"/>
<dbReference type="Pfam" id="PF00873">
    <property type="entry name" value="ACR_tran"/>
    <property type="match status" value="1"/>
</dbReference>
<dbReference type="GO" id="GO:0042910">
    <property type="term" value="F:xenobiotic transmembrane transporter activity"/>
    <property type="evidence" value="ECO:0007669"/>
    <property type="project" value="TreeGrafter"/>
</dbReference>
<evidence type="ECO:0000313" key="3">
    <source>
        <dbReference type="Proteomes" id="UP000018780"/>
    </source>
</evidence>
<feature type="transmembrane region" description="Helical" evidence="1">
    <location>
        <begin position="12"/>
        <end position="36"/>
    </location>
</feature>
<dbReference type="Gene3D" id="1.20.1640.10">
    <property type="entry name" value="Multidrug efflux transporter AcrB transmembrane domain"/>
    <property type="match status" value="1"/>
</dbReference>
<dbReference type="KEGG" id="lmd:METH_08550"/>
<evidence type="ECO:0000256" key="1">
    <source>
        <dbReference type="SAM" id="Phobius"/>
    </source>
</evidence>
<dbReference type="STRING" id="999552.METH_08550"/>
<dbReference type="AlphaFoldDB" id="V9W1F7"/>
<evidence type="ECO:0008006" key="4">
    <source>
        <dbReference type="Google" id="ProtNLM"/>
    </source>
</evidence>
<proteinExistence type="predicted"/>
<dbReference type="PATRIC" id="fig|999552.6.peg.1718"/>
<keyword evidence="1" id="KW-0812">Transmembrane</keyword>
<accession>V9W1F7</accession>
<dbReference type="PANTHER" id="PTHR32063:SF24">
    <property type="entry name" value="CATION EFFLUX SYSTEM (ACRB_ACRD_ACRF FAMILY)"/>
    <property type="match status" value="1"/>
</dbReference>
<keyword evidence="1" id="KW-1133">Transmembrane helix</keyword>
<protein>
    <recommendedName>
        <fullName evidence="4">Acriflavin resistance protein</fullName>
    </recommendedName>
</protein>
<reference evidence="2 3" key="1">
    <citation type="submission" date="2013-09" db="EMBL/GenBank/DDBJ databases">
        <authorList>
            <consortium name="DOE Joint Genome Institute"/>
            <person name="Klenk H.-P."/>
            <person name="Huntemann M."/>
            <person name="Han J."/>
            <person name="Chen A."/>
            <person name="Kyrpides N."/>
            <person name="Mavromatis K."/>
            <person name="Markowitz V."/>
            <person name="Palaniappan K."/>
            <person name="Ivanova N."/>
            <person name="Schaumberg A."/>
            <person name="Pati A."/>
            <person name="Liolios K."/>
            <person name="Nordberg H.P."/>
            <person name="Cantor M.N."/>
            <person name="Hua S.X."/>
            <person name="Woyke T."/>
        </authorList>
    </citation>
    <scope>NUCLEOTIDE SEQUENCE [LARGE SCALE GENOMIC DNA]</scope>
    <source>
        <strain evidence="2 3">DSM 14336</strain>
    </source>
</reference>